<sequence>MKKWSPTRTITAVAVVMSVRKPHLRAAGQSPSLKCPRQHPSRLKLKLKSSEGVRVHSSSQDEESMLPPETLTALGEGKTSEEIFEQKIPTEVSKRWGKILIEGLTKEQKENFLTKTLILEYFQLAKAPRLNAKFVSVINESPKNRYRRLEKMQN</sequence>
<name>A0A8S3Y1G0_PARAO</name>
<dbReference type="OrthoDB" id="7430131at2759"/>
<accession>A0A8S3Y1G0</accession>
<dbReference type="EMBL" id="CAJQZP010001367">
    <property type="protein sequence ID" value="CAG5042197.1"/>
    <property type="molecule type" value="Genomic_DNA"/>
</dbReference>
<dbReference type="AlphaFoldDB" id="A0A8S3Y1G0"/>
<organism evidence="2 3">
    <name type="scientific">Parnassius apollo</name>
    <name type="common">Apollo butterfly</name>
    <name type="synonym">Papilio apollo</name>
    <dbReference type="NCBI Taxonomy" id="110799"/>
    <lineage>
        <taxon>Eukaryota</taxon>
        <taxon>Metazoa</taxon>
        <taxon>Ecdysozoa</taxon>
        <taxon>Arthropoda</taxon>
        <taxon>Hexapoda</taxon>
        <taxon>Insecta</taxon>
        <taxon>Pterygota</taxon>
        <taxon>Neoptera</taxon>
        <taxon>Endopterygota</taxon>
        <taxon>Lepidoptera</taxon>
        <taxon>Glossata</taxon>
        <taxon>Ditrysia</taxon>
        <taxon>Papilionoidea</taxon>
        <taxon>Papilionidae</taxon>
        <taxon>Parnassiinae</taxon>
        <taxon>Parnassini</taxon>
        <taxon>Parnassius</taxon>
        <taxon>Parnassius</taxon>
    </lineage>
</organism>
<evidence type="ECO:0000256" key="1">
    <source>
        <dbReference type="SAM" id="MobiDB-lite"/>
    </source>
</evidence>
<gene>
    <name evidence="2" type="ORF">PAPOLLO_LOCUS22385</name>
</gene>
<protein>
    <submittedName>
        <fullName evidence="2">(apollo) hypothetical protein</fullName>
    </submittedName>
</protein>
<comment type="caution">
    <text evidence="2">The sequence shown here is derived from an EMBL/GenBank/DDBJ whole genome shotgun (WGS) entry which is preliminary data.</text>
</comment>
<evidence type="ECO:0000313" key="3">
    <source>
        <dbReference type="Proteomes" id="UP000691718"/>
    </source>
</evidence>
<feature type="region of interest" description="Disordered" evidence="1">
    <location>
        <begin position="47"/>
        <end position="78"/>
    </location>
</feature>
<dbReference type="Proteomes" id="UP000691718">
    <property type="component" value="Unassembled WGS sequence"/>
</dbReference>
<evidence type="ECO:0000313" key="2">
    <source>
        <dbReference type="EMBL" id="CAG5042197.1"/>
    </source>
</evidence>
<reference evidence="2" key="1">
    <citation type="submission" date="2021-04" db="EMBL/GenBank/DDBJ databases">
        <authorList>
            <person name="Tunstrom K."/>
        </authorList>
    </citation>
    <scope>NUCLEOTIDE SEQUENCE</scope>
</reference>
<proteinExistence type="predicted"/>
<keyword evidence="3" id="KW-1185">Reference proteome</keyword>